<reference evidence="1 2" key="1">
    <citation type="submission" date="2014-06" db="EMBL/GenBank/DDBJ databases">
        <title>Whole Genome Sequences of Three Symbiotic Endozoicomonas Bacteria.</title>
        <authorList>
            <person name="Neave M.J."/>
            <person name="Apprill A."/>
            <person name="Voolstra C.R."/>
        </authorList>
    </citation>
    <scope>NUCLEOTIDE SEQUENCE [LARGE SCALE GENOMIC DNA]</scope>
    <source>
        <strain evidence="1 2">DSM 25634</strain>
    </source>
</reference>
<dbReference type="EMBL" id="JOKH01000001">
    <property type="protein sequence ID" value="KEQ18579.1"/>
    <property type="molecule type" value="Genomic_DNA"/>
</dbReference>
<keyword evidence="2" id="KW-1185">Reference proteome</keyword>
<name>A0A081NJF6_9GAMM</name>
<protein>
    <submittedName>
        <fullName evidence="1">Uncharacterized protein</fullName>
    </submittedName>
</protein>
<proteinExistence type="predicted"/>
<comment type="caution">
    <text evidence="1">The sequence shown here is derived from an EMBL/GenBank/DDBJ whole genome shotgun (WGS) entry which is preliminary data.</text>
</comment>
<evidence type="ECO:0000313" key="1">
    <source>
        <dbReference type="EMBL" id="KEQ18579.1"/>
    </source>
</evidence>
<evidence type="ECO:0000313" key="2">
    <source>
        <dbReference type="Proteomes" id="UP000028073"/>
    </source>
</evidence>
<sequence>MVAWQKANSSFSTINNHYRRSPSAISLPCESGSITEGYSGENIKGFSSAKKLSLLKAALAYGLLARSFAPTLNCLR</sequence>
<organism evidence="1 2">
    <name type="scientific">Endozoicomonas numazuensis</name>
    <dbReference type="NCBI Taxonomy" id="1137799"/>
    <lineage>
        <taxon>Bacteria</taxon>
        <taxon>Pseudomonadati</taxon>
        <taxon>Pseudomonadota</taxon>
        <taxon>Gammaproteobacteria</taxon>
        <taxon>Oceanospirillales</taxon>
        <taxon>Endozoicomonadaceae</taxon>
        <taxon>Endozoicomonas</taxon>
    </lineage>
</organism>
<gene>
    <name evidence="1" type="ORF">GZ78_00065</name>
</gene>
<accession>A0A081NJF6</accession>
<dbReference type="Proteomes" id="UP000028073">
    <property type="component" value="Unassembled WGS sequence"/>
</dbReference>
<dbReference type="AlphaFoldDB" id="A0A081NJF6"/>